<organism evidence="3 4">
    <name type="scientific">Mya arenaria</name>
    <name type="common">Soft-shell clam</name>
    <dbReference type="NCBI Taxonomy" id="6604"/>
    <lineage>
        <taxon>Eukaryota</taxon>
        <taxon>Metazoa</taxon>
        <taxon>Spiralia</taxon>
        <taxon>Lophotrochozoa</taxon>
        <taxon>Mollusca</taxon>
        <taxon>Bivalvia</taxon>
        <taxon>Autobranchia</taxon>
        <taxon>Heteroconchia</taxon>
        <taxon>Euheterodonta</taxon>
        <taxon>Imparidentia</taxon>
        <taxon>Neoheterodontei</taxon>
        <taxon>Myida</taxon>
        <taxon>Myoidea</taxon>
        <taxon>Myidae</taxon>
        <taxon>Mya</taxon>
    </lineage>
</organism>
<sequence length="204" mass="23403">MAKYLNTIAYMGFLVLMSVGMKTVIGQVTETWDFKNPCTTGNDPNRLTYFQHPYNPKKFLMCDELGKVYVVQCLNCDEIEKMTRTYSIQTTWDGQPITHDPISITDQLPINYHASITGNTWRGVAHIPLEYFPPKVSKFNAYAIHGSGNGRTYESLYPVPTGKYTDPDFHKLNYFQPIDFQQIVPDNWSPNYTSPEWDPIIVLG</sequence>
<feature type="chain" id="PRO_5047548781" evidence="2">
    <location>
        <begin position="27"/>
        <end position="204"/>
    </location>
</feature>
<name>A0ABY7G8J8_MYAAR</name>
<gene>
    <name evidence="3" type="ORF">MAR_032992</name>
</gene>
<protein>
    <submittedName>
        <fullName evidence="3">CD033-like protein</fullName>
    </submittedName>
</protein>
<evidence type="ECO:0000256" key="1">
    <source>
        <dbReference type="ARBA" id="ARBA00038085"/>
    </source>
</evidence>
<evidence type="ECO:0000313" key="3">
    <source>
        <dbReference type="EMBL" id="WAR30450.1"/>
    </source>
</evidence>
<accession>A0ABY7G8J8</accession>
<comment type="similarity">
    <text evidence="1">Belongs to the UPF0462 family.</text>
</comment>
<dbReference type="Proteomes" id="UP001164746">
    <property type="component" value="Chromosome 17"/>
</dbReference>
<reference evidence="3" key="1">
    <citation type="submission" date="2022-11" db="EMBL/GenBank/DDBJ databases">
        <title>Centuries of genome instability and evolution in soft-shell clam transmissible cancer (bioRxiv).</title>
        <authorList>
            <person name="Hart S.F.M."/>
            <person name="Yonemitsu M.A."/>
            <person name="Giersch R.M."/>
            <person name="Beal B.F."/>
            <person name="Arriagada G."/>
            <person name="Davis B.W."/>
            <person name="Ostrander E.A."/>
            <person name="Goff S.P."/>
            <person name="Metzger M.J."/>
        </authorList>
    </citation>
    <scope>NUCLEOTIDE SEQUENCE</scope>
    <source>
        <strain evidence="3">MELC-2E11</strain>
        <tissue evidence="3">Siphon/mantle</tissue>
    </source>
</reference>
<dbReference type="PANTHER" id="PTHR31475">
    <property type="entry name" value="UPF0462 PROTEIN"/>
    <property type="match status" value="1"/>
</dbReference>
<dbReference type="EMBL" id="CP111028">
    <property type="protein sequence ID" value="WAR30450.1"/>
    <property type="molecule type" value="Genomic_DNA"/>
</dbReference>
<evidence type="ECO:0000256" key="2">
    <source>
        <dbReference type="SAM" id="SignalP"/>
    </source>
</evidence>
<dbReference type="PANTHER" id="PTHR31475:SF5">
    <property type="entry name" value="UPF0462 PROTEIN C4ORF33 HOMOLOG"/>
    <property type="match status" value="1"/>
</dbReference>
<feature type="signal peptide" evidence="2">
    <location>
        <begin position="1"/>
        <end position="26"/>
    </location>
</feature>
<proteinExistence type="inferred from homology"/>
<evidence type="ECO:0000313" key="4">
    <source>
        <dbReference type="Proteomes" id="UP001164746"/>
    </source>
</evidence>
<keyword evidence="2" id="KW-0732">Signal</keyword>
<keyword evidence="4" id="KW-1185">Reference proteome</keyword>